<evidence type="ECO:0000313" key="4">
    <source>
        <dbReference type="EMBL" id="MCQ9304927.1"/>
    </source>
</evidence>
<feature type="domain" description="Peptidase C51" evidence="2">
    <location>
        <begin position="352"/>
        <end position="436"/>
    </location>
</feature>
<proteinExistence type="predicted"/>
<evidence type="ECO:0000259" key="3">
    <source>
        <dbReference type="Pfam" id="PF18013"/>
    </source>
</evidence>
<accession>A0AAW5LPI9</accession>
<feature type="compositionally biased region" description="Low complexity" evidence="1">
    <location>
        <begin position="255"/>
        <end position="269"/>
    </location>
</feature>
<comment type="caution">
    <text evidence="4">The sequence shown here is derived from an EMBL/GenBank/DDBJ whole genome shotgun (WGS) entry which is preliminary data.</text>
</comment>
<gene>
    <name evidence="4" type="ORF">NQ032_15055</name>
</gene>
<feature type="compositionally biased region" description="Basic and acidic residues" evidence="1">
    <location>
        <begin position="68"/>
        <end position="81"/>
    </location>
</feature>
<evidence type="ECO:0000313" key="5">
    <source>
        <dbReference type="Proteomes" id="UP001204068"/>
    </source>
</evidence>
<evidence type="ECO:0000259" key="2">
    <source>
        <dbReference type="Pfam" id="PF05257"/>
    </source>
</evidence>
<feature type="domain" description="Phage tail lysozyme" evidence="3">
    <location>
        <begin position="88"/>
        <end position="238"/>
    </location>
</feature>
<dbReference type="InterPro" id="IPR007921">
    <property type="entry name" value="CHAP_dom"/>
</dbReference>
<dbReference type="Pfam" id="PF05257">
    <property type="entry name" value="CHAP"/>
    <property type="match status" value="1"/>
</dbReference>
<dbReference type="AlphaFoldDB" id="A0AAW5LPI9"/>
<feature type="region of interest" description="Disordered" evidence="1">
    <location>
        <begin position="244"/>
        <end position="303"/>
    </location>
</feature>
<feature type="compositionally biased region" description="Basic and acidic residues" evidence="1">
    <location>
        <begin position="272"/>
        <end position="287"/>
    </location>
</feature>
<feature type="region of interest" description="Disordered" evidence="1">
    <location>
        <begin position="56"/>
        <end position="82"/>
    </location>
</feature>
<dbReference type="Gene3D" id="3.90.1720.10">
    <property type="entry name" value="endopeptidase domain like (from Nostoc punctiforme)"/>
    <property type="match status" value="1"/>
</dbReference>
<dbReference type="InterPro" id="IPR038765">
    <property type="entry name" value="Papain-like_cys_pep_sf"/>
</dbReference>
<reference evidence="4" key="1">
    <citation type="submission" date="2022-07" db="EMBL/GenBank/DDBJ databases">
        <title>Bacterial species isolated from the porcine tonsil microbiota.</title>
        <authorList>
            <person name="Oliveira I.M.F."/>
        </authorList>
    </citation>
    <scope>NUCLEOTIDE SEQUENCE</scope>
    <source>
        <strain evidence="4">8QC2O2</strain>
    </source>
</reference>
<organism evidence="4 5">
    <name type="scientific">Mammaliicoccus sciuri</name>
    <name type="common">Staphylococcus sciuri</name>
    <dbReference type="NCBI Taxonomy" id="1296"/>
    <lineage>
        <taxon>Bacteria</taxon>
        <taxon>Bacillati</taxon>
        <taxon>Bacillota</taxon>
        <taxon>Bacilli</taxon>
        <taxon>Bacillales</taxon>
        <taxon>Staphylococcaceae</taxon>
        <taxon>Mammaliicoccus</taxon>
    </lineage>
</organism>
<evidence type="ECO:0000256" key="1">
    <source>
        <dbReference type="SAM" id="MobiDB-lite"/>
    </source>
</evidence>
<dbReference type="InterPro" id="IPR041219">
    <property type="entry name" value="Phage_lysozyme2"/>
</dbReference>
<dbReference type="EMBL" id="JANILD010000009">
    <property type="protein sequence ID" value="MCQ9304927.1"/>
    <property type="molecule type" value="Genomic_DNA"/>
</dbReference>
<dbReference type="Pfam" id="PF18013">
    <property type="entry name" value="Phage_lysozyme2"/>
    <property type="match status" value="1"/>
</dbReference>
<dbReference type="RefSeq" id="WP_257099589.1">
    <property type="nucleotide sequence ID" value="NZ_JANILD010000009.1"/>
</dbReference>
<protein>
    <submittedName>
        <fullName evidence="4">Phage tail tip lysozyme</fullName>
    </submittedName>
</protein>
<name>A0AAW5LPI9_MAMSC</name>
<sequence length="467" mass="51730">MDKKHTHKLLKPIKVMTSIAILSTCMPFVDDFENRSSNEVKADQYSVLEGQYGCYDTSSKSDSDDEGSNDKESKKSKKELESDIPNAENIEKIYDEFHGKHGFSAEFIAGITANWVKEAQLDPTANEPVRFGVKSAKEATNGTLGIGWGQWSFERHKALVDHSKKLKKDWWEPEVQLDYMATQDGMYVDILKDLALNSGDNPVEEAVNFHDQWERSRDSRETIMNERGQVAKDILKYMKANGMDGKKDESKIKKMSSGKSKSTSAASSANDTGEKVVKETCGKKEESGGGSKGKLGESTKVNGKKGKTITQNYEYKDLPEKYKKYISAPRFDEKFLKKDGNVFATIGGGKLIGQCTELTWAYMYQLHGKMPPNDGNGNMIYKAYEREGAKVTDKPTVGYGFSSNPPQAGAGDPITGHTGVVVGVMPDGKWIMANYNVPPKPAPSRTLYYTVVDGTDGEIKFFGAPKK</sequence>
<dbReference type="Gene3D" id="1.10.530.10">
    <property type="match status" value="1"/>
</dbReference>
<dbReference type="Proteomes" id="UP001204068">
    <property type="component" value="Unassembled WGS sequence"/>
</dbReference>
<dbReference type="SUPFAM" id="SSF54001">
    <property type="entry name" value="Cysteine proteinases"/>
    <property type="match status" value="1"/>
</dbReference>